<evidence type="ECO:0000313" key="4">
    <source>
        <dbReference type="Proteomes" id="UP001321498"/>
    </source>
</evidence>
<keyword evidence="1" id="KW-0630">Potassium</keyword>
<dbReference type="HAMAP" id="MF_01966">
    <property type="entry name" value="NADHX_epimerase"/>
    <property type="match status" value="1"/>
</dbReference>
<comment type="catalytic activity">
    <reaction evidence="1">
        <text>(6R)-NADHX = (6S)-NADHX</text>
        <dbReference type="Rhea" id="RHEA:32215"/>
        <dbReference type="ChEBI" id="CHEBI:64074"/>
        <dbReference type="ChEBI" id="CHEBI:64075"/>
        <dbReference type="EC" id="5.1.99.6"/>
    </reaction>
</comment>
<keyword evidence="1" id="KW-0521">NADP</keyword>
<keyword evidence="1" id="KW-0547">Nucleotide-binding</keyword>
<evidence type="ECO:0000259" key="2">
    <source>
        <dbReference type="PROSITE" id="PS51385"/>
    </source>
</evidence>
<keyword evidence="1" id="KW-0479">Metal-binding</keyword>
<dbReference type="NCBIfam" id="TIGR00197">
    <property type="entry name" value="yjeF_nterm"/>
    <property type="match status" value="1"/>
</dbReference>
<comment type="function">
    <text evidence="1">Catalyzes the epimerization of the S- and R-forms of NAD(P)HX, a damaged form of NAD(P)H that is a result of enzymatic or heat-dependent hydration. This is a prerequisite for the S-specific NAD(P)H-hydrate dehydratase to allow the repair of both epimers of NAD(P)HX.</text>
</comment>
<dbReference type="RefSeq" id="WP_286277179.1">
    <property type="nucleotide sequence ID" value="NZ_AP027731.1"/>
</dbReference>
<feature type="binding site" evidence="1">
    <location>
        <position position="169"/>
    </location>
    <ligand>
        <name>K(+)</name>
        <dbReference type="ChEBI" id="CHEBI:29103"/>
    </ligand>
</feature>
<keyword evidence="1" id="KW-0520">NAD</keyword>
<reference evidence="4" key="1">
    <citation type="journal article" date="2019" name="Int. J. Syst. Evol. Microbiol.">
        <title>The Global Catalogue of Microorganisms (GCM) 10K type strain sequencing project: providing services to taxonomists for standard genome sequencing and annotation.</title>
        <authorList>
            <consortium name="The Broad Institute Genomics Platform"/>
            <consortium name="The Broad Institute Genome Sequencing Center for Infectious Disease"/>
            <person name="Wu L."/>
            <person name="Ma J."/>
        </authorList>
    </citation>
    <scope>NUCLEOTIDE SEQUENCE [LARGE SCALE GENOMIC DNA]</scope>
    <source>
        <strain evidence="4">NBRC 108725</strain>
    </source>
</reference>
<proteinExistence type="inferred from homology"/>
<dbReference type="Gene3D" id="3.40.50.10260">
    <property type="entry name" value="YjeF N-terminal domain"/>
    <property type="match status" value="1"/>
</dbReference>
<dbReference type="Proteomes" id="UP001321498">
    <property type="component" value="Chromosome"/>
</dbReference>
<feature type="binding site" evidence="1">
    <location>
        <position position="65"/>
    </location>
    <ligand>
        <name>K(+)</name>
        <dbReference type="ChEBI" id="CHEBI:29103"/>
    </ligand>
</feature>
<evidence type="ECO:0000313" key="3">
    <source>
        <dbReference type="EMBL" id="BDZ47230.1"/>
    </source>
</evidence>
<protein>
    <recommendedName>
        <fullName evidence="1">NAD(P)H-hydrate epimerase</fullName>
        <ecNumber evidence="1">5.1.99.6</ecNumber>
    </recommendedName>
    <alternativeName>
        <fullName evidence="1">NAD(P)HX epimerase</fullName>
    </alternativeName>
</protein>
<gene>
    <name evidence="1" type="primary">nnrE</name>
    <name evidence="3" type="ORF">GCM10025866_31390</name>
</gene>
<accession>A0ABM8GFU7</accession>
<dbReference type="EC" id="5.1.99.6" evidence="1"/>
<organism evidence="3 4">
    <name type="scientific">Naasia aerilata</name>
    <dbReference type="NCBI Taxonomy" id="1162966"/>
    <lineage>
        <taxon>Bacteria</taxon>
        <taxon>Bacillati</taxon>
        <taxon>Actinomycetota</taxon>
        <taxon>Actinomycetes</taxon>
        <taxon>Micrococcales</taxon>
        <taxon>Microbacteriaceae</taxon>
        <taxon>Naasia</taxon>
    </lineage>
</organism>
<feature type="domain" description="YjeF N-terminal" evidence="2">
    <location>
        <begin position="5"/>
        <end position="224"/>
    </location>
</feature>
<dbReference type="SUPFAM" id="SSF64153">
    <property type="entry name" value="YjeF N-terminal domain-like"/>
    <property type="match status" value="1"/>
</dbReference>
<keyword evidence="4" id="KW-1185">Reference proteome</keyword>
<dbReference type="InterPro" id="IPR004443">
    <property type="entry name" value="YjeF_N_dom"/>
</dbReference>
<evidence type="ECO:0000256" key="1">
    <source>
        <dbReference type="HAMAP-Rule" id="MF_01966"/>
    </source>
</evidence>
<name>A0ABM8GFU7_9MICO</name>
<comment type="similarity">
    <text evidence="1">Belongs to the NnrE/AIBP family.</text>
</comment>
<dbReference type="InterPro" id="IPR036652">
    <property type="entry name" value="YjeF_N_dom_sf"/>
</dbReference>
<feature type="binding site" evidence="1">
    <location>
        <position position="125"/>
    </location>
    <ligand>
        <name>K(+)</name>
        <dbReference type="ChEBI" id="CHEBI:29103"/>
    </ligand>
</feature>
<dbReference type="EMBL" id="AP027731">
    <property type="protein sequence ID" value="BDZ47230.1"/>
    <property type="molecule type" value="Genomic_DNA"/>
</dbReference>
<keyword evidence="1" id="KW-0413">Isomerase</keyword>
<comment type="cofactor">
    <cofactor evidence="1">
        <name>K(+)</name>
        <dbReference type="ChEBI" id="CHEBI:29103"/>
    </cofactor>
    <text evidence="1">Binds 1 potassium ion per subunit.</text>
</comment>
<sequence length="233" mass="23301">MQVGYSAAQVRAAEAPHLAAGEPLMQRAADALADELRRVLRDRRAAGAQRGARPRVLVLAGPGNNAGDALYAGAALAADGVAVEILLALERTHEESLSAALAAGATVIDRGDVLESAAAADAVVDGMFGTGSAGRSPALSGTPRDVVAAILPLLGGPHAPTIVAVDIPSGIDADDGTVPDPVVLPADVTVTFGGMKAGLLLSPAKELAGRVVLVDIGIGDELGKAEPILRLPD</sequence>
<comment type="catalytic activity">
    <reaction evidence="1">
        <text>(6R)-NADPHX = (6S)-NADPHX</text>
        <dbReference type="Rhea" id="RHEA:32227"/>
        <dbReference type="ChEBI" id="CHEBI:64076"/>
        <dbReference type="ChEBI" id="CHEBI:64077"/>
        <dbReference type="EC" id="5.1.99.6"/>
    </reaction>
</comment>
<feature type="binding site" evidence="1">
    <location>
        <position position="166"/>
    </location>
    <ligand>
        <name>(6S)-NADPHX</name>
        <dbReference type="ChEBI" id="CHEBI:64076"/>
    </ligand>
</feature>
<dbReference type="Pfam" id="PF03853">
    <property type="entry name" value="YjeF_N"/>
    <property type="match status" value="1"/>
</dbReference>
<comment type="caution">
    <text evidence="1">Lacks conserved residue(s) required for the propagation of feature annotation.</text>
</comment>
<dbReference type="PROSITE" id="PS51385">
    <property type="entry name" value="YJEF_N"/>
    <property type="match status" value="1"/>
</dbReference>